<evidence type="ECO:0000256" key="3">
    <source>
        <dbReference type="SAM" id="Phobius"/>
    </source>
</evidence>
<feature type="transmembrane region" description="Helical" evidence="3">
    <location>
        <begin position="350"/>
        <end position="372"/>
    </location>
</feature>
<protein>
    <recommendedName>
        <fullName evidence="5">Glycosyltransferase RgtA/B/C/D-like domain-containing protein</fullName>
    </recommendedName>
</protein>
<feature type="transmembrane region" description="Helical" evidence="3">
    <location>
        <begin position="144"/>
        <end position="163"/>
    </location>
</feature>
<feature type="transmembrane region" description="Helical" evidence="3">
    <location>
        <begin position="204"/>
        <end position="231"/>
    </location>
</feature>
<keyword evidence="3" id="KW-1133">Transmembrane helix</keyword>
<feature type="transmembrane region" description="Helical" evidence="3">
    <location>
        <begin position="28"/>
        <end position="48"/>
    </location>
</feature>
<dbReference type="Gene3D" id="1.25.40.10">
    <property type="entry name" value="Tetratricopeptide repeat domain"/>
    <property type="match status" value="2"/>
</dbReference>
<feature type="transmembrane region" description="Helical" evidence="3">
    <location>
        <begin position="287"/>
        <end position="304"/>
    </location>
</feature>
<dbReference type="Pfam" id="PF13181">
    <property type="entry name" value="TPR_8"/>
    <property type="match status" value="1"/>
</dbReference>
<dbReference type="SMART" id="SM00028">
    <property type="entry name" value="TPR"/>
    <property type="match status" value="3"/>
</dbReference>
<evidence type="ECO:0008006" key="5">
    <source>
        <dbReference type="Google" id="ProtNLM"/>
    </source>
</evidence>
<dbReference type="EMBL" id="VSSQ01008454">
    <property type="protein sequence ID" value="MPM38912.1"/>
    <property type="molecule type" value="Genomic_DNA"/>
</dbReference>
<accession>A0A644ZDH3</accession>
<feature type="transmembrane region" description="Helical" evidence="3">
    <location>
        <begin position="243"/>
        <end position="266"/>
    </location>
</feature>
<evidence type="ECO:0000313" key="4">
    <source>
        <dbReference type="EMBL" id="MPM38912.1"/>
    </source>
</evidence>
<dbReference type="AlphaFoldDB" id="A0A644ZDH3"/>
<proteinExistence type="predicted"/>
<organism evidence="4">
    <name type="scientific">bioreactor metagenome</name>
    <dbReference type="NCBI Taxonomy" id="1076179"/>
    <lineage>
        <taxon>unclassified sequences</taxon>
        <taxon>metagenomes</taxon>
        <taxon>ecological metagenomes</taxon>
    </lineage>
</organism>
<dbReference type="SUPFAM" id="SSF81901">
    <property type="entry name" value="HCP-like"/>
    <property type="match status" value="1"/>
</dbReference>
<dbReference type="InterPro" id="IPR052346">
    <property type="entry name" value="O-mannosyl-transferase_TMTC"/>
</dbReference>
<keyword evidence="1" id="KW-0677">Repeat</keyword>
<sequence>MAKQTPTRTKPAPAAIVNKNSFLRWQMLFIAFLGLVLYGMTITFDFALDDTLMITGNKYTQKGFDGISDIFSSDAFEGFFGGSGQVAGGRYRPFTHFLFAVETELFGFDPLIGHLFNIVSYIALLLVLFAFLRRLFPAPPGENRFLSVPFVITVLFAAHPLHTEAVANIKGCDEIVTMLCSVSAMLLLIDFIKKPAVWRLITAFVLFFIALLSKENAITWIAVFPFILWFFTDAKKKDYLTTMGVLLIPAILFMYIRAQVVGGILNTDIAPELLNNPFVNSTKTQEIATVIFTWLIYFRLIVFPHPLTHDYYPKQIAITDFSNPLVWITIIIVLFSIVVFFREMKKKSPVAIGILIFWATFSIASNLLFNIGTFMNERFMFVPLLGVTIIAGYYFGKFYPRLKWLGVVFWILIGLYTVKTITRSLVWKDNKTLFLTDVKTSTNSAKVNVSAAEVLLQEADAEKNMPKRQALANEALIYLNRAEKIHPMYFGVYDLRGKANYLVGNFKGSLADYKTCMALDDSKVTIRNNIFMVGVGAIQNSNFTVAIEAFRFLIPYEPDSARNWLQLAVVYDQLGMVDESFKCIDSALDADSLYAPAWNKGGELFGRVRNDLATSEKYLLKSYSIDPGNSSTLENLGVLYGIMKKFDKSVFFLLKAHTANPQNKQILTNLGASYDGLGKKDSAAYYIQMAKQP</sequence>
<keyword evidence="3" id="KW-0812">Transmembrane</keyword>
<evidence type="ECO:0000256" key="2">
    <source>
        <dbReference type="ARBA" id="ARBA00022803"/>
    </source>
</evidence>
<feature type="transmembrane region" description="Helical" evidence="3">
    <location>
        <begin position="324"/>
        <end position="341"/>
    </location>
</feature>
<dbReference type="InterPro" id="IPR019734">
    <property type="entry name" value="TPR_rpt"/>
</dbReference>
<keyword evidence="3" id="KW-0472">Membrane</keyword>
<reference evidence="4" key="1">
    <citation type="submission" date="2019-08" db="EMBL/GenBank/DDBJ databases">
        <authorList>
            <person name="Kucharzyk K."/>
            <person name="Murdoch R.W."/>
            <person name="Higgins S."/>
            <person name="Loffler F."/>
        </authorList>
    </citation>
    <scope>NUCLEOTIDE SEQUENCE</scope>
</reference>
<keyword evidence="2" id="KW-0802">TPR repeat</keyword>
<feature type="transmembrane region" description="Helical" evidence="3">
    <location>
        <begin position="111"/>
        <end position="132"/>
    </location>
</feature>
<evidence type="ECO:0000256" key="1">
    <source>
        <dbReference type="ARBA" id="ARBA00022737"/>
    </source>
</evidence>
<dbReference type="InterPro" id="IPR011990">
    <property type="entry name" value="TPR-like_helical_dom_sf"/>
</dbReference>
<comment type="caution">
    <text evidence="4">The sequence shown here is derived from an EMBL/GenBank/DDBJ whole genome shotgun (WGS) entry which is preliminary data.</text>
</comment>
<feature type="transmembrane region" description="Helical" evidence="3">
    <location>
        <begin position="402"/>
        <end position="418"/>
    </location>
</feature>
<name>A0A644ZDH3_9ZZZZ</name>
<feature type="transmembrane region" description="Helical" evidence="3">
    <location>
        <begin position="378"/>
        <end position="395"/>
    </location>
</feature>
<dbReference type="PANTHER" id="PTHR44227:SF3">
    <property type="entry name" value="PROTEIN O-MANNOSYL-TRANSFERASE TMTC4"/>
    <property type="match status" value="1"/>
</dbReference>
<dbReference type="PANTHER" id="PTHR44227">
    <property type="match status" value="1"/>
</dbReference>
<gene>
    <name evidence="4" type="ORF">SDC9_85543</name>
</gene>